<evidence type="ECO:0000313" key="1">
    <source>
        <dbReference type="EMBL" id="MEA5363561.1"/>
    </source>
</evidence>
<dbReference type="Proteomes" id="UP001304298">
    <property type="component" value="Unassembled WGS sequence"/>
</dbReference>
<gene>
    <name evidence="1" type="ORF">VA596_28795</name>
</gene>
<name>A0ABU5REF3_9PSEU</name>
<proteinExistence type="predicted"/>
<dbReference type="RefSeq" id="WP_323331311.1">
    <property type="nucleotide sequence ID" value="NZ_JAYFSI010000007.1"/>
</dbReference>
<comment type="caution">
    <text evidence="1">The sequence shown here is derived from an EMBL/GenBank/DDBJ whole genome shotgun (WGS) entry which is preliminary data.</text>
</comment>
<protein>
    <submittedName>
        <fullName evidence="1">Uncharacterized protein</fullName>
    </submittedName>
</protein>
<keyword evidence="2" id="KW-1185">Reference proteome</keyword>
<organism evidence="1 2">
    <name type="scientific">Amycolatopsis heterodermiae</name>
    <dbReference type="NCBI Taxonomy" id="3110235"/>
    <lineage>
        <taxon>Bacteria</taxon>
        <taxon>Bacillati</taxon>
        <taxon>Actinomycetota</taxon>
        <taxon>Actinomycetes</taxon>
        <taxon>Pseudonocardiales</taxon>
        <taxon>Pseudonocardiaceae</taxon>
        <taxon>Amycolatopsis</taxon>
    </lineage>
</organism>
<accession>A0ABU5REF3</accession>
<reference evidence="1 2" key="1">
    <citation type="submission" date="2023-12" db="EMBL/GenBank/DDBJ databases">
        <title>Amycolatopsis sp. V23-08.</title>
        <authorList>
            <person name="Somphong A."/>
        </authorList>
    </citation>
    <scope>NUCLEOTIDE SEQUENCE [LARGE SCALE GENOMIC DNA]</scope>
    <source>
        <strain evidence="1 2">V23-08</strain>
    </source>
</reference>
<sequence>MNTTLFGVRDDPGQTTWPTRPAGLCFYDASPNKTCGNVSRK</sequence>
<dbReference type="EMBL" id="JAYFSI010000007">
    <property type="protein sequence ID" value="MEA5363561.1"/>
    <property type="molecule type" value="Genomic_DNA"/>
</dbReference>
<evidence type="ECO:0000313" key="2">
    <source>
        <dbReference type="Proteomes" id="UP001304298"/>
    </source>
</evidence>